<organism evidence="1 2">
    <name type="scientific">Spodoptera litura</name>
    <name type="common">Asian cotton leafworm</name>
    <dbReference type="NCBI Taxonomy" id="69820"/>
    <lineage>
        <taxon>Eukaryota</taxon>
        <taxon>Metazoa</taxon>
        <taxon>Ecdysozoa</taxon>
        <taxon>Arthropoda</taxon>
        <taxon>Hexapoda</taxon>
        <taxon>Insecta</taxon>
        <taxon>Pterygota</taxon>
        <taxon>Neoptera</taxon>
        <taxon>Endopterygota</taxon>
        <taxon>Lepidoptera</taxon>
        <taxon>Glossata</taxon>
        <taxon>Ditrysia</taxon>
        <taxon>Noctuoidea</taxon>
        <taxon>Noctuidae</taxon>
        <taxon>Amphipyrinae</taxon>
        <taxon>Spodoptera</taxon>
    </lineage>
</organism>
<dbReference type="GeneID" id="111356084"/>
<dbReference type="PANTHER" id="PTHR31649">
    <property type="entry name" value="AGAP009604-PA"/>
    <property type="match status" value="1"/>
</dbReference>
<dbReference type="RefSeq" id="XP_022826087.1">
    <property type="nucleotide sequence ID" value="XM_022970319.1"/>
</dbReference>
<proteinExistence type="predicted"/>
<sequence length="246" mass="27137">MNTNWGQNQPVQPQMYCQINGIVFAVTPLPRQPGTAWPGNGSGQTLPHEFQTPLKCTSCQALLSERPSVPPPMYYPNTAAPVKCCGPAVEWVPTNINDAHTLRDRAVVAGFEKHNGSALWVIRAKYAGDMIPGKLVARHKVAYVGWDGREHDVHEFEVCCARPERIMWQEGRNGHVPPNAIVAGRTSNGEPLYVGRAFEQGSLTPGKVHPSYQELFLPFEGREASHTEYEVLCAVNVVHLCNCPCV</sequence>
<protein>
    <submittedName>
        <fullName evidence="2">Uncharacterized protein LOC111356084 isoform X1</fullName>
    </submittedName>
</protein>
<keyword evidence="1" id="KW-1185">Reference proteome</keyword>
<dbReference type="AlphaFoldDB" id="A0A9J7ECP8"/>
<dbReference type="KEGG" id="sliu:111356084"/>
<gene>
    <name evidence="2" type="primary">LOC111356084</name>
</gene>
<dbReference type="InterPro" id="IPR006616">
    <property type="entry name" value="DM9_repeat"/>
</dbReference>
<accession>A0A9J7ECP8</accession>
<dbReference type="PANTHER" id="PTHR31649:SF1">
    <property type="entry name" value="FARNESOIC ACID O-METHYL TRANSFERASE DOMAIN-CONTAINING PROTEIN"/>
    <property type="match status" value="1"/>
</dbReference>
<name>A0A9J7ECP8_SPOLT</name>
<dbReference type="Proteomes" id="UP000301870">
    <property type="component" value="Chromosome 22"/>
</dbReference>
<dbReference type="Pfam" id="PF11901">
    <property type="entry name" value="DM9"/>
    <property type="match status" value="1"/>
</dbReference>
<reference evidence="2" key="1">
    <citation type="submission" date="2025-08" db="UniProtKB">
        <authorList>
            <consortium name="RefSeq"/>
        </authorList>
    </citation>
    <scope>IDENTIFICATION</scope>
    <source>
        <strain evidence="2">Ishihara</strain>
        <tissue evidence="2">Whole body</tissue>
    </source>
</reference>
<dbReference type="SMART" id="SM00696">
    <property type="entry name" value="DM9"/>
    <property type="match status" value="2"/>
</dbReference>
<evidence type="ECO:0000313" key="1">
    <source>
        <dbReference type="Proteomes" id="UP000301870"/>
    </source>
</evidence>
<evidence type="ECO:0000313" key="2">
    <source>
        <dbReference type="RefSeq" id="XP_022826087.1"/>
    </source>
</evidence>
<dbReference type="OrthoDB" id="2142040at2759"/>